<dbReference type="Gene3D" id="1.10.3210.10">
    <property type="entry name" value="Hypothetical protein af1432"/>
    <property type="match status" value="1"/>
</dbReference>
<dbReference type="RefSeq" id="WP_079410656.1">
    <property type="nucleotide sequence ID" value="NZ_MZGW01000001.1"/>
</dbReference>
<dbReference type="GO" id="GO:0031125">
    <property type="term" value="P:rRNA 3'-end processing"/>
    <property type="evidence" value="ECO:0007669"/>
    <property type="project" value="TreeGrafter"/>
</dbReference>
<dbReference type="InterPro" id="IPR050798">
    <property type="entry name" value="YhaM_exoribonuc/phosphodiest"/>
</dbReference>
<dbReference type="STRING" id="29349.CLOTH_03610"/>
<dbReference type="InterPro" id="IPR003607">
    <property type="entry name" value="HD/PDEase_dom"/>
</dbReference>
<proteinExistence type="predicted"/>
<protein>
    <submittedName>
        <fullName evidence="3">3'-5' exoribonuclease YhaM</fullName>
        <ecNumber evidence="3">3.1.-.-</ecNumber>
    </submittedName>
</protein>
<comment type="caution">
    <text evidence="3">The sequence shown here is derived from an EMBL/GenBank/DDBJ whole genome shotgun (WGS) entry which is preliminary data.</text>
</comment>
<reference evidence="3 4" key="1">
    <citation type="submission" date="2017-03" db="EMBL/GenBank/DDBJ databases">
        <title>Genome sequence of Clostridium thermoalcaliphilum DSM 7309.</title>
        <authorList>
            <person name="Poehlein A."/>
            <person name="Daniel R."/>
        </authorList>
    </citation>
    <scope>NUCLEOTIDE SEQUENCE [LARGE SCALE GENOMIC DNA]</scope>
    <source>
        <strain evidence="3 4">DSM 7309</strain>
    </source>
</reference>
<dbReference type="SUPFAM" id="SSF109604">
    <property type="entry name" value="HD-domain/PDEase-like"/>
    <property type="match status" value="1"/>
</dbReference>
<dbReference type="PANTHER" id="PTHR37294">
    <property type="entry name" value="3'-5' EXORIBONUCLEASE YHAM"/>
    <property type="match status" value="1"/>
</dbReference>
<dbReference type="Pfam" id="PF01966">
    <property type="entry name" value="HD"/>
    <property type="match status" value="1"/>
</dbReference>
<organism evidence="3 4">
    <name type="scientific">Alkalithermobacter paradoxus</name>
    <dbReference type="NCBI Taxonomy" id="29349"/>
    <lineage>
        <taxon>Bacteria</taxon>
        <taxon>Bacillati</taxon>
        <taxon>Bacillota</taxon>
        <taxon>Clostridia</taxon>
        <taxon>Peptostreptococcales</taxon>
        <taxon>Tepidibacteraceae</taxon>
        <taxon>Alkalithermobacter</taxon>
    </lineage>
</organism>
<dbReference type="SMART" id="SM00471">
    <property type="entry name" value="HDc"/>
    <property type="match status" value="1"/>
</dbReference>
<evidence type="ECO:0000259" key="2">
    <source>
        <dbReference type="SMART" id="SM00471"/>
    </source>
</evidence>
<keyword evidence="1 3" id="KW-0378">Hydrolase</keyword>
<dbReference type="GO" id="GO:0016787">
    <property type="term" value="F:hydrolase activity"/>
    <property type="evidence" value="ECO:0007669"/>
    <property type="project" value="UniProtKB-KW"/>
</dbReference>
<sequence>MDKIFLKDIKENEVFSSSFMVMKIVYQDDQSITAFIGDKSGEIKSIIPKTDTLEVGDVIYIEGIKDTVLKVEKFNKIKEFKMEDYLPTVNRPIEDIMDEIRAISQSEFKSEECKTLDEYFFKDESFLKKFKSGIGGLRQHHNYIGGLAEHTLNVMYLAKTFAYRYDIRYKEIAILGAKLHDIGKIEEYSTNGPFSTTMIGDIQGHIVTGTLMLEEAFKSRKDFYSEEFKMRIKGCIIQHHGKVEYGSPKGANTEEAFVVHYADYVDANLNKIEQIRSITEVGTWSEYDRRIGTKLYM</sequence>
<dbReference type="InterPro" id="IPR006674">
    <property type="entry name" value="HD_domain"/>
</dbReference>
<accession>A0A1V4IAQ0</accession>
<dbReference type="Proteomes" id="UP000190140">
    <property type="component" value="Unassembled WGS sequence"/>
</dbReference>
<feature type="domain" description="HD/PDEase" evidence="2">
    <location>
        <begin position="143"/>
        <end position="277"/>
    </location>
</feature>
<evidence type="ECO:0000313" key="4">
    <source>
        <dbReference type="Proteomes" id="UP000190140"/>
    </source>
</evidence>
<dbReference type="EC" id="3.1.-.-" evidence="3"/>
<dbReference type="OrthoDB" id="9778453at2"/>
<name>A0A1V4IAQ0_9FIRM</name>
<dbReference type="PANTHER" id="PTHR37294:SF1">
    <property type="entry name" value="3'-5' EXORIBONUCLEASE YHAM"/>
    <property type="match status" value="1"/>
</dbReference>
<evidence type="ECO:0000313" key="3">
    <source>
        <dbReference type="EMBL" id="OPJ57078.1"/>
    </source>
</evidence>
<keyword evidence="4" id="KW-1185">Reference proteome</keyword>
<evidence type="ECO:0000256" key="1">
    <source>
        <dbReference type="ARBA" id="ARBA00022801"/>
    </source>
</evidence>
<dbReference type="AlphaFoldDB" id="A0A1V4IAQ0"/>
<gene>
    <name evidence="3" type="primary">yhaM</name>
    <name evidence="3" type="ORF">CLOTH_03610</name>
</gene>
<dbReference type="EMBL" id="MZGW01000001">
    <property type="protein sequence ID" value="OPJ57078.1"/>
    <property type="molecule type" value="Genomic_DNA"/>
</dbReference>
<dbReference type="CDD" id="cd00077">
    <property type="entry name" value="HDc"/>
    <property type="match status" value="1"/>
</dbReference>